<dbReference type="EMBL" id="CP012109">
    <property type="protein sequence ID" value="AKQ68453.1"/>
    <property type="molecule type" value="Genomic_DNA"/>
</dbReference>
<reference evidence="2 3" key="1">
    <citation type="journal article" date="2016" name="PLoS ONE">
        <title>Complete Genome Sequence and Comparative Genomics of a Novel Myxobacterium Myxococcus hansupus.</title>
        <authorList>
            <person name="Sharma G."/>
            <person name="Narwani T."/>
            <person name="Subramanian S."/>
        </authorList>
    </citation>
    <scope>NUCLEOTIDE SEQUENCE [LARGE SCALE GENOMIC DNA]</scope>
    <source>
        <strain evidence="3">mixupus</strain>
    </source>
</reference>
<name>A0A0H4X3I9_9BACT</name>
<organism evidence="2 3">
    <name type="scientific">Pseudomyxococcus hansupus</name>
    <dbReference type="NCBI Taxonomy" id="1297742"/>
    <lineage>
        <taxon>Bacteria</taxon>
        <taxon>Pseudomonadati</taxon>
        <taxon>Myxococcota</taxon>
        <taxon>Myxococcia</taxon>
        <taxon>Myxococcales</taxon>
        <taxon>Cystobacterineae</taxon>
        <taxon>Myxococcaceae</taxon>
        <taxon>Pseudomyxococcus</taxon>
    </lineage>
</organism>
<dbReference type="RefSeq" id="WP_002639322.1">
    <property type="nucleotide sequence ID" value="NZ_CP012109.1"/>
</dbReference>
<gene>
    <name evidence="2" type="ORF">A176_005365</name>
</gene>
<evidence type="ECO:0000256" key="1">
    <source>
        <dbReference type="SAM" id="MobiDB-lite"/>
    </source>
</evidence>
<accession>A0A0H4X3I9</accession>
<sequence>MQGRSTKRQKEQARKQHQQEKDAKREERKKVKSERGPRQPGDVDPDIADIVPGPQPPLEY</sequence>
<evidence type="ECO:0000313" key="3">
    <source>
        <dbReference type="Proteomes" id="UP000009026"/>
    </source>
</evidence>
<dbReference type="KEGG" id="mym:A176_005365"/>
<dbReference type="PATRIC" id="fig|1297742.4.peg.5452"/>
<evidence type="ECO:0000313" key="2">
    <source>
        <dbReference type="EMBL" id="AKQ68453.1"/>
    </source>
</evidence>
<feature type="compositionally biased region" description="Basic and acidic residues" evidence="1">
    <location>
        <begin position="8"/>
        <end position="37"/>
    </location>
</feature>
<dbReference type="AlphaFoldDB" id="A0A0H4X3I9"/>
<keyword evidence="3" id="KW-1185">Reference proteome</keyword>
<proteinExistence type="predicted"/>
<protein>
    <submittedName>
        <fullName evidence="2">Uncharacterized protein</fullName>
    </submittedName>
</protein>
<feature type="region of interest" description="Disordered" evidence="1">
    <location>
        <begin position="1"/>
        <end position="60"/>
    </location>
</feature>
<dbReference type="Proteomes" id="UP000009026">
    <property type="component" value="Chromosome"/>
</dbReference>